<reference evidence="11" key="1">
    <citation type="submission" date="2017-04" db="EMBL/GenBank/DDBJ databases">
        <authorList>
            <person name="Bumgarner R.E."/>
            <person name="Fredricks D.N."/>
            <person name="Srinivasan S."/>
        </authorList>
    </citation>
    <scope>NUCLEOTIDE SEQUENCE [LARGE SCALE GENOMIC DNA]</scope>
    <source>
        <strain evidence="11">KA00405</strain>
    </source>
</reference>
<evidence type="ECO:0000313" key="11">
    <source>
        <dbReference type="Proteomes" id="UP000236394"/>
    </source>
</evidence>
<dbReference type="Gene3D" id="3.90.1150.10">
    <property type="entry name" value="Aspartate Aminotransferase, domain 1"/>
    <property type="match status" value="1"/>
</dbReference>
<protein>
    <recommendedName>
        <fullName evidence="3 8">Cysteine desulfurase</fullName>
        <ecNumber evidence="3 8">2.8.1.7</ecNumber>
    </recommendedName>
</protein>
<dbReference type="Pfam" id="PF00266">
    <property type="entry name" value="Aminotran_5"/>
    <property type="match status" value="1"/>
</dbReference>
<proteinExistence type="inferred from homology"/>
<comment type="caution">
    <text evidence="10">The sequence shown here is derived from an EMBL/GenBank/DDBJ whole genome shotgun (WGS) entry which is preliminary data.</text>
</comment>
<dbReference type="NCBIfam" id="TIGR01979">
    <property type="entry name" value="sufS"/>
    <property type="match status" value="1"/>
</dbReference>
<dbReference type="InterPro" id="IPR015421">
    <property type="entry name" value="PyrdxlP-dep_Trfase_major"/>
</dbReference>
<organism evidence="10 11">
    <name type="scientific">Mageeibacillus indolicus</name>
    <dbReference type="NCBI Taxonomy" id="884684"/>
    <lineage>
        <taxon>Bacteria</taxon>
        <taxon>Bacillati</taxon>
        <taxon>Bacillota</taxon>
        <taxon>Clostridia</taxon>
        <taxon>Eubacteriales</taxon>
        <taxon>Oscillospiraceae</taxon>
        <taxon>Mageeibacillus</taxon>
    </lineage>
</organism>
<dbReference type="CDD" id="cd06453">
    <property type="entry name" value="SufS_like"/>
    <property type="match status" value="1"/>
</dbReference>
<dbReference type="InterPro" id="IPR015424">
    <property type="entry name" value="PyrdxlP-dep_Trfase"/>
</dbReference>
<dbReference type="PANTHER" id="PTHR43586:SF8">
    <property type="entry name" value="CYSTEINE DESULFURASE 1, CHLOROPLASTIC"/>
    <property type="match status" value="1"/>
</dbReference>
<dbReference type="Gene3D" id="3.40.640.10">
    <property type="entry name" value="Type I PLP-dependent aspartate aminotransferase-like (Major domain)"/>
    <property type="match status" value="1"/>
</dbReference>
<comment type="function">
    <text evidence="8">Catalyzes the removal of elemental sulfur and selenium atoms from L-cysteine, L-cystine, L-selenocysteine, and L-selenocystine to produce L-alanine.</text>
</comment>
<evidence type="ECO:0000256" key="8">
    <source>
        <dbReference type="RuleBase" id="RU004506"/>
    </source>
</evidence>
<dbReference type="PROSITE" id="PS00595">
    <property type="entry name" value="AA_TRANSFER_CLASS_5"/>
    <property type="match status" value="1"/>
</dbReference>
<dbReference type="SUPFAM" id="SSF53383">
    <property type="entry name" value="PLP-dependent transferases"/>
    <property type="match status" value="1"/>
</dbReference>
<comment type="similarity">
    <text evidence="2 8">Belongs to the class-V pyridoxal-phosphate-dependent aminotransferase family. Csd subfamily.</text>
</comment>
<evidence type="ECO:0000256" key="5">
    <source>
        <dbReference type="ARBA" id="ARBA00022898"/>
    </source>
</evidence>
<evidence type="ECO:0000256" key="2">
    <source>
        <dbReference type="ARBA" id="ARBA00010447"/>
    </source>
</evidence>
<accession>A0A2J8B203</accession>
<sequence>MSFDVALTGSACPLRVDCSAAGSRTLREAFPMLRTSVKGKPLIYLNSAATALKPQCVIDAMTEYYQTYGVNIARGVDEISYRATKTFEETRHKTANFLHAARSEEIIFTRGTTASLNLVCRSFAETVVSAGDEIIVSSGEHHANYIPWQQLARKVGAKFTVLPLDANGCVAPDTLAAAISDRTKIVAVFHISNVMGACNDLTALAAIAHAHGAYFIADGAQGIVHEQIDVQRAGVDFYAFSGHKLFGPTGIGVLYGKYDLLEQMEPIEYGGEMIDVVDVYTTTFAAPPHRFEAGTMPIAEVIGLGKAIDFVQATGYPLMQARVAALTDYLFKGLQAKPSINLYNPHNLAGGIASFNVSGIHPHDVAGIYDRAGISVRAGQHCSQPMMRALHQQATLRVSLGFYNTFEEIDRFLEITTEAGDFLDVLFG</sequence>
<dbReference type="GO" id="GO:0030170">
    <property type="term" value="F:pyridoxal phosphate binding"/>
    <property type="evidence" value="ECO:0007669"/>
    <property type="project" value="UniProtKB-UniRule"/>
</dbReference>
<keyword evidence="5 8" id="KW-0663">Pyridoxal phosphate</keyword>
<dbReference type="InterPro" id="IPR020578">
    <property type="entry name" value="Aminotrans_V_PyrdxlP_BS"/>
</dbReference>
<keyword evidence="4 8" id="KW-0808">Transferase</keyword>
<dbReference type="GO" id="GO:0031071">
    <property type="term" value="F:cysteine desulfurase activity"/>
    <property type="evidence" value="ECO:0007669"/>
    <property type="project" value="UniProtKB-UniRule"/>
</dbReference>
<evidence type="ECO:0000256" key="7">
    <source>
        <dbReference type="RuleBase" id="RU004504"/>
    </source>
</evidence>
<dbReference type="InterPro" id="IPR000192">
    <property type="entry name" value="Aminotrans_V_dom"/>
</dbReference>
<dbReference type="AlphaFoldDB" id="A0A2J8B203"/>
<evidence type="ECO:0000256" key="6">
    <source>
        <dbReference type="ARBA" id="ARBA00050776"/>
    </source>
</evidence>
<dbReference type="PANTHER" id="PTHR43586">
    <property type="entry name" value="CYSTEINE DESULFURASE"/>
    <property type="match status" value="1"/>
</dbReference>
<dbReference type="RefSeq" id="WP_081864313.1">
    <property type="nucleotide sequence ID" value="NZ_NBZD01000002.1"/>
</dbReference>
<evidence type="ECO:0000256" key="1">
    <source>
        <dbReference type="ARBA" id="ARBA00001933"/>
    </source>
</evidence>
<name>A0A2J8B203_9FIRM</name>
<dbReference type="Proteomes" id="UP000236394">
    <property type="component" value="Unassembled WGS sequence"/>
</dbReference>
<comment type="cofactor">
    <cofactor evidence="1 7">
        <name>pyridoxal 5'-phosphate</name>
        <dbReference type="ChEBI" id="CHEBI:597326"/>
    </cofactor>
</comment>
<dbReference type="EC" id="2.8.1.7" evidence="3 8"/>
<evidence type="ECO:0000313" key="10">
    <source>
        <dbReference type="EMBL" id="PNH18765.1"/>
    </source>
</evidence>
<dbReference type="GO" id="GO:0006534">
    <property type="term" value="P:cysteine metabolic process"/>
    <property type="evidence" value="ECO:0007669"/>
    <property type="project" value="UniProtKB-UniRule"/>
</dbReference>
<dbReference type="InterPro" id="IPR016454">
    <property type="entry name" value="Cysteine_dSase"/>
</dbReference>
<evidence type="ECO:0000256" key="3">
    <source>
        <dbReference type="ARBA" id="ARBA00012239"/>
    </source>
</evidence>
<dbReference type="InterPro" id="IPR010970">
    <property type="entry name" value="Cys_dSase_SufS"/>
</dbReference>
<gene>
    <name evidence="10" type="ORF">B7R76_04200</name>
</gene>
<feature type="domain" description="Aminotransferase class V" evidence="9">
    <location>
        <begin position="43"/>
        <end position="412"/>
    </location>
</feature>
<evidence type="ECO:0000256" key="4">
    <source>
        <dbReference type="ARBA" id="ARBA00022679"/>
    </source>
</evidence>
<evidence type="ECO:0000259" key="9">
    <source>
        <dbReference type="Pfam" id="PF00266"/>
    </source>
</evidence>
<dbReference type="InterPro" id="IPR015422">
    <property type="entry name" value="PyrdxlP-dep_Trfase_small"/>
</dbReference>
<comment type="catalytic activity">
    <reaction evidence="6 8">
        <text>(sulfur carrier)-H + L-cysteine = (sulfur carrier)-SH + L-alanine</text>
        <dbReference type="Rhea" id="RHEA:43892"/>
        <dbReference type="Rhea" id="RHEA-COMP:14737"/>
        <dbReference type="Rhea" id="RHEA-COMP:14739"/>
        <dbReference type="ChEBI" id="CHEBI:29917"/>
        <dbReference type="ChEBI" id="CHEBI:35235"/>
        <dbReference type="ChEBI" id="CHEBI:57972"/>
        <dbReference type="ChEBI" id="CHEBI:64428"/>
        <dbReference type="EC" id="2.8.1.7"/>
    </reaction>
</comment>
<dbReference type="PIRSF" id="PIRSF005572">
    <property type="entry name" value="NifS"/>
    <property type="match status" value="1"/>
</dbReference>
<dbReference type="EMBL" id="NBZD01000002">
    <property type="protein sequence ID" value="PNH18765.1"/>
    <property type="molecule type" value="Genomic_DNA"/>
</dbReference>